<gene>
    <name evidence="6" type="ORF">LVJ94_39655</name>
</gene>
<dbReference type="Proteomes" id="UP001374803">
    <property type="component" value="Chromosome"/>
</dbReference>
<sequence>MNTTAAHPVPLLTRPFALAWVAYFFHALSFQLHLHVPGYLHARGASEFDIGLIYAVSAAFAIVVKPFFGRRIDAVGPRPVLLVGGVLATMSTCGYMLAQGHGLRWIYPLRMLQTIAIQVLVTSFYAYAAHHLPERRRIQGIGLFGVAGILPIGLAGLLGEVLLRLRPDYTLLFATSTGLAMLAWAISATLTAAAPVGDGPPRRFSAAIWQRELLPLWFASLLCAIIAAIYFTFLKTFVQTTGIGSVAIFFSMYTTMSIIVRVLGGGLPERMGPKRVLFMGMAWMAVGLFLLGQASSGYGIAAAGIACGLGQGYGLPVLLGLVVARADPRARGSALAIFTSFYDIGTIVAGPLFGLVVRTTNYAVMFRMAAVLMLIGIGLFARLDRRH</sequence>
<evidence type="ECO:0000313" key="6">
    <source>
        <dbReference type="EMBL" id="WXB03012.1"/>
    </source>
</evidence>
<dbReference type="PROSITE" id="PS50850">
    <property type="entry name" value="MFS"/>
    <property type="match status" value="1"/>
</dbReference>
<keyword evidence="1 4" id="KW-0812">Transmembrane</keyword>
<dbReference type="InterPro" id="IPR052714">
    <property type="entry name" value="MFS_Exporter"/>
</dbReference>
<feature type="transmembrane region" description="Helical" evidence="4">
    <location>
        <begin position="12"/>
        <end position="30"/>
    </location>
</feature>
<evidence type="ECO:0000256" key="4">
    <source>
        <dbReference type="SAM" id="Phobius"/>
    </source>
</evidence>
<accession>A0ABZ2L2Z6</accession>
<evidence type="ECO:0000256" key="2">
    <source>
        <dbReference type="ARBA" id="ARBA00022989"/>
    </source>
</evidence>
<reference evidence="6" key="1">
    <citation type="submission" date="2021-12" db="EMBL/GenBank/DDBJ databases">
        <title>Discovery of the Pendulisporaceae a myxobacterial family with distinct sporulation behavior and unique specialized metabolism.</title>
        <authorList>
            <person name="Garcia R."/>
            <person name="Popoff A."/>
            <person name="Bader C.D."/>
            <person name="Loehr J."/>
            <person name="Walesch S."/>
            <person name="Walt C."/>
            <person name="Boldt J."/>
            <person name="Bunk B."/>
            <person name="Haeckl F.J.F.P.J."/>
            <person name="Gunesch A.P."/>
            <person name="Birkelbach J."/>
            <person name="Nuebel U."/>
            <person name="Pietschmann T."/>
            <person name="Bach T."/>
            <person name="Mueller R."/>
        </authorList>
    </citation>
    <scope>NUCLEOTIDE SEQUENCE</scope>
    <source>
        <strain evidence="6">MSr11367</strain>
    </source>
</reference>
<dbReference type="PANTHER" id="PTHR23531">
    <property type="entry name" value="QUINOLENE RESISTANCE PROTEIN NORA"/>
    <property type="match status" value="1"/>
</dbReference>
<feature type="domain" description="Major facilitator superfamily (MFS) profile" evidence="5">
    <location>
        <begin position="171"/>
        <end position="387"/>
    </location>
</feature>
<feature type="transmembrane region" description="Helical" evidence="4">
    <location>
        <begin position="213"/>
        <end position="231"/>
    </location>
</feature>
<feature type="transmembrane region" description="Helical" evidence="4">
    <location>
        <begin position="80"/>
        <end position="98"/>
    </location>
</feature>
<dbReference type="EMBL" id="CP089983">
    <property type="protein sequence ID" value="WXB03012.1"/>
    <property type="molecule type" value="Genomic_DNA"/>
</dbReference>
<feature type="transmembrane region" description="Helical" evidence="4">
    <location>
        <begin position="335"/>
        <end position="356"/>
    </location>
</feature>
<dbReference type="SUPFAM" id="SSF103473">
    <property type="entry name" value="MFS general substrate transporter"/>
    <property type="match status" value="1"/>
</dbReference>
<dbReference type="Gene3D" id="1.20.1250.20">
    <property type="entry name" value="MFS general substrate transporter like domains"/>
    <property type="match status" value="2"/>
</dbReference>
<feature type="transmembrane region" description="Helical" evidence="4">
    <location>
        <begin position="169"/>
        <end position="192"/>
    </location>
</feature>
<evidence type="ECO:0000313" key="7">
    <source>
        <dbReference type="Proteomes" id="UP001374803"/>
    </source>
</evidence>
<proteinExistence type="predicted"/>
<dbReference type="RefSeq" id="WP_394832638.1">
    <property type="nucleotide sequence ID" value="NZ_CP089929.1"/>
</dbReference>
<feature type="transmembrane region" description="Helical" evidence="4">
    <location>
        <begin position="276"/>
        <end position="294"/>
    </location>
</feature>
<keyword evidence="2 4" id="KW-1133">Transmembrane helix</keyword>
<feature type="transmembrane region" description="Helical" evidence="4">
    <location>
        <begin position="110"/>
        <end position="129"/>
    </location>
</feature>
<feature type="transmembrane region" description="Helical" evidence="4">
    <location>
        <begin position="362"/>
        <end position="381"/>
    </location>
</feature>
<dbReference type="InterPro" id="IPR011701">
    <property type="entry name" value="MFS"/>
</dbReference>
<dbReference type="InterPro" id="IPR036259">
    <property type="entry name" value="MFS_trans_sf"/>
</dbReference>
<feature type="transmembrane region" description="Helical" evidence="4">
    <location>
        <begin position="50"/>
        <end position="68"/>
    </location>
</feature>
<protein>
    <submittedName>
        <fullName evidence="6">MFS transporter</fullName>
    </submittedName>
</protein>
<dbReference type="InterPro" id="IPR020846">
    <property type="entry name" value="MFS_dom"/>
</dbReference>
<evidence type="ECO:0000256" key="1">
    <source>
        <dbReference type="ARBA" id="ARBA00022692"/>
    </source>
</evidence>
<feature type="transmembrane region" description="Helical" evidence="4">
    <location>
        <begin position="243"/>
        <end position="264"/>
    </location>
</feature>
<dbReference type="PANTHER" id="PTHR23531:SF1">
    <property type="entry name" value="QUINOLENE RESISTANCE PROTEIN NORA"/>
    <property type="match status" value="1"/>
</dbReference>
<dbReference type="Pfam" id="PF07690">
    <property type="entry name" value="MFS_1"/>
    <property type="match status" value="1"/>
</dbReference>
<keyword evidence="3 4" id="KW-0472">Membrane</keyword>
<name>A0ABZ2L2Z6_9BACT</name>
<keyword evidence="7" id="KW-1185">Reference proteome</keyword>
<organism evidence="6 7">
    <name type="scientific">Pendulispora rubella</name>
    <dbReference type="NCBI Taxonomy" id="2741070"/>
    <lineage>
        <taxon>Bacteria</taxon>
        <taxon>Pseudomonadati</taxon>
        <taxon>Myxococcota</taxon>
        <taxon>Myxococcia</taxon>
        <taxon>Myxococcales</taxon>
        <taxon>Sorangiineae</taxon>
        <taxon>Pendulisporaceae</taxon>
        <taxon>Pendulispora</taxon>
    </lineage>
</organism>
<evidence type="ECO:0000259" key="5">
    <source>
        <dbReference type="PROSITE" id="PS50850"/>
    </source>
</evidence>
<feature type="transmembrane region" description="Helical" evidence="4">
    <location>
        <begin position="300"/>
        <end position="323"/>
    </location>
</feature>
<evidence type="ECO:0000256" key="3">
    <source>
        <dbReference type="ARBA" id="ARBA00023136"/>
    </source>
</evidence>
<feature type="transmembrane region" description="Helical" evidence="4">
    <location>
        <begin position="141"/>
        <end position="163"/>
    </location>
</feature>